<protein>
    <recommendedName>
        <fullName evidence="5">HEAT repeat domain-containing protein</fullName>
    </recommendedName>
</protein>
<keyword evidence="2" id="KW-0175">Coiled coil</keyword>
<dbReference type="OrthoDB" id="161433at2"/>
<dbReference type="SUPFAM" id="SSF48371">
    <property type="entry name" value="ARM repeat"/>
    <property type="match status" value="1"/>
</dbReference>
<proteinExistence type="predicted"/>
<dbReference type="PANTHER" id="PTHR12697:SF5">
    <property type="entry name" value="DEOXYHYPUSINE HYDROXYLASE"/>
    <property type="match status" value="1"/>
</dbReference>
<gene>
    <name evidence="3" type="ORF">CSTERTH_05580</name>
</gene>
<accession>A0A1B1YCQ6</accession>
<organism evidence="3 4">
    <name type="scientific">Thermoclostridium stercorarium subsp. thermolacticum DSM 2910</name>
    <dbReference type="NCBI Taxonomy" id="1121336"/>
    <lineage>
        <taxon>Bacteria</taxon>
        <taxon>Bacillati</taxon>
        <taxon>Bacillota</taxon>
        <taxon>Clostridia</taxon>
        <taxon>Eubacteriales</taxon>
        <taxon>Oscillospiraceae</taxon>
        <taxon>Thermoclostridium</taxon>
    </lineage>
</organism>
<evidence type="ECO:0000256" key="2">
    <source>
        <dbReference type="SAM" id="Coils"/>
    </source>
</evidence>
<dbReference type="Gene3D" id="1.25.10.10">
    <property type="entry name" value="Leucine-rich Repeat Variant"/>
    <property type="match status" value="1"/>
</dbReference>
<evidence type="ECO:0008006" key="5">
    <source>
        <dbReference type="Google" id="ProtNLM"/>
    </source>
</evidence>
<reference evidence="3 4" key="1">
    <citation type="submission" date="2016-02" db="EMBL/GenBank/DDBJ databases">
        <title>Comparison of Clostridium stercorarium subspecies using comparative genomics and transcriptomics.</title>
        <authorList>
            <person name="Schellenberg J."/>
            <person name="Thallinger G."/>
            <person name="Levin D.B."/>
            <person name="Zhang X."/>
            <person name="Alvare G."/>
            <person name="Fristensky B."/>
            <person name="Sparling R."/>
        </authorList>
    </citation>
    <scope>NUCLEOTIDE SEQUENCE [LARGE SCALE GENOMIC DNA]</scope>
    <source>
        <strain evidence="3 4">DSM 2910</strain>
    </source>
</reference>
<dbReference type="EMBL" id="CP014672">
    <property type="protein sequence ID" value="ANW98544.1"/>
    <property type="molecule type" value="Genomic_DNA"/>
</dbReference>
<dbReference type="Proteomes" id="UP000092971">
    <property type="component" value="Chromosome"/>
</dbReference>
<name>A0A1B1YCQ6_THEST</name>
<dbReference type="InterPro" id="IPR021133">
    <property type="entry name" value="HEAT_type_2"/>
</dbReference>
<dbReference type="RefSeq" id="WP_015358861.1">
    <property type="nucleotide sequence ID" value="NZ_CP014672.1"/>
</dbReference>
<dbReference type="InterPro" id="IPR011989">
    <property type="entry name" value="ARM-like"/>
</dbReference>
<dbReference type="Pfam" id="PF13646">
    <property type="entry name" value="HEAT_2"/>
    <property type="match status" value="1"/>
</dbReference>
<evidence type="ECO:0000313" key="3">
    <source>
        <dbReference type="EMBL" id="ANW98544.1"/>
    </source>
</evidence>
<dbReference type="AlphaFoldDB" id="A0A1B1YCQ6"/>
<sequence>MGVSLKKIEKWEQKRKEKKLLSVLLNNGNDEIRIHAIRALASFDSLDVINSLVNLLRDRNPEIRLAAVETLGKIGSGKAVEFVKFMVEKESDEKVKEAAKNALAAIKEKAKQEESA</sequence>
<evidence type="ECO:0000313" key="4">
    <source>
        <dbReference type="Proteomes" id="UP000092971"/>
    </source>
</evidence>
<dbReference type="PROSITE" id="PS50077">
    <property type="entry name" value="HEAT_REPEAT"/>
    <property type="match status" value="1"/>
</dbReference>
<comment type="function">
    <text evidence="1">Catalyzes the hydroxylation of the N(6)-(4-aminobutyl)-L-lysine intermediate produced by deoxyhypusine synthase/DHPS on a critical lysine of the eukaryotic translation initiation factor 5A/eIF-5A. This is the second step of the post-translational modification of that lysine into an unusual amino acid residue named hypusine. Hypusination is unique to mature eIF-5A factor and is essential for its function.</text>
</comment>
<dbReference type="PANTHER" id="PTHR12697">
    <property type="entry name" value="PBS LYASE HEAT-LIKE PROTEIN"/>
    <property type="match status" value="1"/>
</dbReference>
<dbReference type="InterPro" id="IPR016024">
    <property type="entry name" value="ARM-type_fold"/>
</dbReference>
<dbReference type="GO" id="GO:0016491">
    <property type="term" value="F:oxidoreductase activity"/>
    <property type="evidence" value="ECO:0007669"/>
    <property type="project" value="TreeGrafter"/>
</dbReference>
<evidence type="ECO:0000256" key="1">
    <source>
        <dbReference type="ARBA" id="ARBA00045876"/>
    </source>
</evidence>
<feature type="coiled-coil region" evidence="2">
    <location>
        <begin position="89"/>
        <end position="116"/>
    </location>
</feature>